<proteinExistence type="predicted"/>
<dbReference type="Pfam" id="PF00881">
    <property type="entry name" value="Nitroreductase"/>
    <property type="match status" value="2"/>
</dbReference>
<dbReference type="PATRIC" id="fig|1434123.4.peg.555"/>
<dbReference type="EMBL" id="CP009520">
    <property type="protein sequence ID" value="AKB42776.1"/>
    <property type="molecule type" value="Genomic_DNA"/>
</dbReference>
<evidence type="ECO:0000256" key="3">
    <source>
        <dbReference type="ARBA" id="ARBA00023002"/>
    </source>
</evidence>
<dbReference type="Proteomes" id="UP000033096">
    <property type="component" value="Chromosome"/>
</dbReference>
<dbReference type="InterPro" id="IPR000415">
    <property type="entry name" value="Nitroreductase-like"/>
</dbReference>
<reference evidence="5 6" key="1">
    <citation type="submission" date="2014-07" db="EMBL/GenBank/DDBJ databases">
        <title>Methanogenic archaea and the global carbon cycle.</title>
        <authorList>
            <person name="Henriksen J.R."/>
            <person name="Luke J."/>
            <person name="Reinhart S."/>
            <person name="Benedict M.N."/>
            <person name="Youngblut N.D."/>
            <person name="Metcalf M.E."/>
            <person name="Whitaker R.J."/>
            <person name="Metcalf W.W."/>
        </authorList>
    </citation>
    <scope>NUCLEOTIDE SEQUENCE [LARGE SCALE GENOMIC DNA]</scope>
    <source>
        <strain evidence="5 6">Z-761</strain>
    </source>
</reference>
<evidence type="ECO:0000256" key="1">
    <source>
        <dbReference type="ARBA" id="ARBA00022630"/>
    </source>
</evidence>
<dbReference type="RefSeq" id="WP_048117731.1">
    <property type="nucleotide sequence ID" value="NZ_CP009520.1"/>
</dbReference>
<evidence type="ECO:0000313" key="6">
    <source>
        <dbReference type="Proteomes" id="UP000033096"/>
    </source>
</evidence>
<dbReference type="SUPFAM" id="SSF55469">
    <property type="entry name" value="FMN-dependent nitroreductase-like"/>
    <property type="match status" value="1"/>
</dbReference>
<keyword evidence="2" id="KW-0288">FMN</keyword>
<accession>A0A0E3LGM4</accession>
<dbReference type="KEGG" id="mvc:MSVAZ_0507"/>
<dbReference type="STRING" id="1434123.MSVAZ_0507"/>
<keyword evidence="6" id="KW-1185">Reference proteome</keyword>
<feature type="domain" description="Nitroreductase" evidence="4">
    <location>
        <begin position="7"/>
        <end position="59"/>
    </location>
</feature>
<keyword evidence="1" id="KW-0285">Flavoprotein</keyword>
<dbReference type="PANTHER" id="PTHR23026:SF90">
    <property type="entry name" value="IODOTYROSINE DEIODINASE 1"/>
    <property type="match status" value="1"/>
</dbReference>
<dbReference type="InterPro" id="IPR050627">
    <property type="entry name" value="Nitroreductase/BluB"/>
</dbReference>
<sequence>METLEAIHTRQSIRKYTDRPVPRELVTELLRAAMSAPSAVNAQPWIFIVIDDRKLLDEIPTFSPFAGMCREAPLAILVCGDITLEKAPGYWVQDCSAATQNLLLAAHDAGLGAVWTGIYPMKDRIEGFRKNFDLPENVIPLALVPVGYPDQKPGSQDRFDKTKIYRNKYGQRRE</sequence>
<dbReference type="FunFam" id="3.40.109.10:FF:000012">
    <property type="entry name" value="Nitroreductase family protein"/>
    <property type="match status" value="1"/>
</dbReference>
<dbReference type="PANTHER" id="PTHR23026">
    <property type="entry name" value="NADPH NITROREDUCTASE"/>
    <property type="match status" value="1"/>
</dbReference>
<dbReference type="GeneID" id="24808878"/>
<evidence type="ECO:0000259" key="4">
    <source>
        <dbReference type="Pfam" id="PF00881"/>
    </source>
</evidence>
<dbReference type="AlphaFoldDB" id="A0A0E3LGM4"/>
<dbReference type="InterPro" id="IPR029479">
    <property type="entry name" value="Nitroreductase"/>
</dbReference>
<evidence type="ECO:0000313" key="5">
    <source>
        <dbReference type="EMBL" id="AKB42776.1"/>
    </source>
</evidence>
<organism evidence="5 6">
    <name type="scientific">Methanosarcina vacuolata Z-761</name>
    <dbReference type="NCBI Taxonomy" id="1434123"/>
    <lineage>
        <taxon>Archaea</taxon>
        <taxon>Methanobacteriati</taxon>
        <taxon>Methanobacteriota</taxon>
        <taxon>Stenosarchaea group</taxon>
        <taxon>Methanomicrobia</taxon>
        <taxon>Methanosarcinales</taxon>
        <taxon>Methanosarcinaceae</taxon>
        <taxon>Methanosarcina</taxon>
    </lineage>
</organism>
<name>A0A0E3LGM4_9EURY</name>
<dbReference type="GO" id="GO:0016491">
    <property type="term" value="F:oxidoreductase activity"/>
    <property type="evidence" value="ECO:0007669"/>
    <property type="project" value="UniProtKB-KW"/>
</dbReference>
<evidence type="ECO:0000256" key="2">
    <source>
        <dbReference type="ARBA" id="ARBA00022643"/>
    </source>
</evidence>
<dbReference type="HOGENOM" id="CLU_070764_7_3_2"/>
<dbReference type="CDD" id="cd02150">
    <property type="entry name" value="nitroreductase"/>
    <property type="match status" value="1"/>
</dbReference>
<dbReference type="Gene3D" id="3.40.109.10">
    <property type="entry name" value="NADH Oxidase"/>
    <property type="match status" value="1"/>
</dbReference>
<feature type="domain" description="Nitroreductase" evidence="4">
    <location>
        <begin position="69"/>
        <end position="148"/>
    </location>
</feature>
<gene>
    <name evidence="5" type="ORF">MSVAZ_0507</name>
</gene>
<keyword evidence="3" id="KW-0560">Oxidoreductase</keyword>
<protein>
    <submittedName>
        <fullName evidence="5">Nitroreductase family protein</fullName>
    </submittedName>
</protein>